<dbReference type="EMBL" id="BMAC01000558">
    <property type="protein sequence ID" value="GFP99144.1"/>
    <property type="molecule type" value="Genomic_DNA"/>
</dbReference>
<sequence>MMQVSGVLPDVSLVSTSAGGCRSQELKQFSSFFDAKFFLAPGLPKNCLFPNPKIEVGSEKLRTRGFIVRASGNSGGNLIPVAPLQLESPVGQLLAQIQQTHPHLLMASAEQQLENLQSQKDGKKETNAPSAQDLLLYKRIAEVKEKERRKTLEDIIYCLLVQRFVDNHISMIPKITATSDPSGRVDFWPNQEQKLESVHSPEAFEMILSHLSLVLGERVVGPLDTIIQISKIKLGKLYAASIMYGYFLRRVDERYQLERSMNTLPEGFGEERVITFDEPTPEKQLWDPDSLIRIYPDDVDGGGIVDSGNEEKSYKLRSYVMYLDAETLQRYATIRSKEAVSLIEKQTQALFGRPDITVTEDGSLDASNDEVVSLTFSGLTMLVLEAVAFGSFLWDTENFVESKYPFINS</sequence>
<dbReference type="InterPro" id="IPR038925">
    <property type="entry name" value="At3g17800-like"/>
</dbReference>
<dbReference type="Pfam" id="PF05542">
    <property type="entry name" value="DUF760"/>
    <property type="match status" value="1"/>
</dbReference>
<keyword evidence="2" id="KW-1185">Reference proteome</keyword>
<dbReference type="InterPro" id="IPR008479">
    <property type="entry name" value="DUF760"/>
</dbReference>
<evidence type="ECO:0000313" key="2">
    <source>
        <dbReference type="Proteomes" id="UP000653305"/>
    </source>
</evidence>
<protein>
    <submittedName>
        <fullName evidence="1">Uncharacterized protein</fullName>
    </submittedName>
</protein>
<organism evidence="1 2">
    <name type="scientific">Phtheirospermum japonicum</name>
    <dbReference type="NCBI Taxonomy" id="374723"/>
    <lineage>
        <taxon>Eukaryota</taxon>
        <taxon>Viridiplantae</taxon>
        <taxon>Streptophyta</taxon>
        <taxon>Embryophyta</taxon>
        <taxon>Tracheophyta</taxon>
        <taxon>Spermatophyta</taxon>
        <taxon>Magnoliopsida</taxon>
        <taxon>eudicotyledons</taxon>
        <taxon>Gunneridae</taxon>
        <taxon>Pentapetalae</taxon>
        <taxon>asterids</taxon>
        <taxon>lamiids</taxon>
        <taxon>Lamiales</taxon>
        <taxon>Orobanchaceae</taxon>
        <taxon>Orobanchaceae incertae sedis</taxon>
        <taxon>Phtheirospermum</taxon>
    </lineage>
</organism>
<dbReference type="PANTHER" id="PTHR31808">
    <property type="entry name" value="EXPRESSED PROTEIN"/>
    <property type="match status" value="1"/>
</dbReference>
<dbReference type="Proteomes" id="UP000653305">
    <property type="component" value="Unassembled WGS sequence"/>
</dbReference>
<dbReference type="OrthoDB" id="25131at2759"/>
<comment type="caution">
    <text evidence="1">The sequence shown here is derived from an EMBL/GenBank/DDBJ whole genome shotgun (WGS) entry which is preliminary data.</text>
</comment>
<evidence type="ECO:0000313" key="1">
    <source>
        <dbReference type="EMBL" id="GFP99144.1"/>
    </source>
</evidence>
<reference evidence="1" key="1">
    <citation type="submission" date="2020-07" db="EMBL/GenBank/DDBJ databases">
        <title>Ethylene signaling mediates host invasion by parasitic plants.</title>
        <authorList>
            <person name="Yoshida S."/>
        </authorList>
    </citation>
    <scope>NUCLEOTIDE SEQUENCE</scope>
    <source>
        <strain evidence="1">Okayama</strain>
    </source>
</reference>
<name>A0A830CSP2_9LAMI</name>
<dbReference type="AlphaFoldDB" id="A0A830CSP2"/>
<proteinExistence type="predicted"/>
<gene>
    <name evidence="1" type="ORF">PHJA_002058300</name>
</gene>
<dbReference type="PANTHER" id="PTHR31808:SF2">
    <property type="entry name" value="OS04G0596300 PROTEIN"/>
    <property type="match status" value="1"/>
</dbReference>
<accession>A0A830CSP2</accession>